<proteinExistence type="inferred from homology"/>
<dbReference type="GO" id="GO:0005506">
    <property type="term" value="F:iron ion binding"/>
    <property type="evidence" value="ECO:0007669"/>
    <property type="project" value="InterPro"/>
</dbReference>
<keyword evidence="3" id="KW-0479">Metal-binding</keyword>
<keyword evidence="2" id="KW-0349">Heme</keyword>
<keyword evidence="8" id="KW-1185">Reference proteome</keyword>
<dbReference type="AlphaFoldDB" id="A0AAE0RMD6"/>
<reference evidence="7" key="3">
    <citation type="submission" date="2023-05" db="EMBL/GenBank/DDBJ databases">
        <authorList>
            <person name="Smith C.H."/>
        </authorList>
    </citation>
    <scope>NUCLEOTIDE SEQUENCE</scope>
    <source>
        <strain evidence="7">CHS0354</strain>
        <tissue evidence="7">Mantle</tissue>
    </source>
</reference>
<evidence type="ECO:0000256" key="3">
    <source>
        <dbReference type="ARBA" id="ARBA00022723"/>
    </source>
</evidence>
<dbReference type="Proteomes" id="UP001195483">
    <property type="component" value="Unassembled WGS sequence"/>
</dbReference>
<organism evidence="7 8">
    <name type="scientific">Potamilus streckersoni</name>
    <dbReference type="NCBI Taxonomy" id="2493646"/>
    <lineage>
        <taxon>Eukaryota</taxon>
        <taxon>Metazoa</taxon>
        <taxon>Spiralia</taxon>
        <taxon>Lophotrochozoa</taxon>
        <taxon>Mollusca</taxon>
        <taxon>Bivalvia</taxon>
        <taxon>Autobranchia</taxon>
        <taxon>Heteroconchia</taxon>
        <taxon>Palaeoheterodonta</taxon>
        <taxon>Unionida</taxon>
        <taxon>Unionoidea</taxon>
        <taxon>Unionidae</taxon>
        <taxon>Ambleminae</taxon>
        <taxon>Lampsilini</taxon>
        <taxon>Potamilus</taxon>
    </lineage>
</organism>
<dbReference type="SUPFAM" id="SSF48264">
    <property type="entry name" value="Cytochrome P450"/>
    <property type="match status" value="1"/>
</dbReference>
<reference evidence="7" key="2">
    <citation type="journal article" date="2021" name="Genome Biol. Evol.">
        <title>Developing a high-quality reference genome for a parasitic bivalve with doubly uniparental inheritance (Bivalvia: Unionida).</title>
        <authorList>
            <person name="Smith C.H."/>
        </authorList>
    </citation>
    <scope>NUCLEOTIDE SEQUENCE</scope>
    <source>
        <strain evidence="7">CHS0354</strain>
        <tissue evidence="7">Mantle</tissue>
    </source>
</reference>
<dbReference type="GO" id="GO:0004497">
    <property type="term" value="F:monooxygenase activity"/>
    <property type="evidence" value="ECO:0007669"/>
    <property type="project" value="UniProtKB-KW"/>
</dbReference>
<dbReference type="EMBL" id="JAEAOA010000032">
    <property type="protein sequence ID" value="KAK3575800.1"/>
    <property type="molecule type" value="Genomic_DNA"/>
</dbReference>
<evidence type="ECO:0000256" key="5">
    <source>
        <dbReference type="ARBA" id="ARBA00023004"/>
    </source>
</evidence>
<dbReference type="GO" id="GO:0016705">
    <property type="term" value="F:oxidoreductase activity, acting on paired donors, with incorporation or reduction of molecular oxygen"/>
    <property type="evidence" value="ECO:0007669"/>
    <property type="project" value="InterPro"/>
</dbReference>
<accession>A0AAE0RMD6</accession>
<dbReference type="Gene3D" id="1.10.630.10">
    <property type="entry name" value="Cytochrome P450"/>
    <property type="match status" value="1"/>
</dbReference>
<keyword evidence="5" id="KW-0408">Iron</keyword>
<evidence type="ECO:0000256" key="2">
    <source>
        <dbReference type="ARBA" id="ARBA00022617"/>
    </source>
</evidence>
<evidence type="ECO:0000256" key="1">
    <source>
        <dbReference type="ARBA" id="ARBA00010617"/>
    </source>
</evidence>
<dbReference type="PANTHER" id="PTHR24286:SF384">
    <property type="entry name" value="P450, PUTATIVE (EUROFUNG)-RELATED"/>
    <property type="match status" value="1"/>
</dbReference>
<protein>
    <recommendedName>
        <fullName evidence="9">Cytochrome P450</fullName>
    </recommendedName>
</protein>
<name>A0AAE0RMD6_9BIVA</name>
<sequence>MTMSIACKVLLGFDFEEGEKEKYNKMFLDFMDALMTLPINVPGFGFHKGMKAREGLMAGIKEQLLRLSSKEGKTSSFKTAFEHYMDSVEEEITLDTLDTIAEGALDLISNGFSTISSALTSLIIILGKKKKKKHVLNKVRAELDQHGLFESEDVC</sequence>
<comment type="caution">
    <text evidence="7">The sequence shown here is derived from an EMBL/GenBank/DDBJ whole genome shotgun (WGS) entry which is preliminary data.</text>
</comment>
<reference evidence="7" key="1">
    <citation type="journal article" date="2021" name="Genome Biol. Evol.">
        <title>A High-Quality Reference Genome for a Parasitic Bivalve with Doubly Uniparental Inheritance (Bivalvia: Unionida).</title>
        <authorList>
            <person name="Smith C.H."/>
        </authorList>
    </citation>
    <scope>NUCLEOTIDE SEQUENCE</scope>
    <source>
        <strain evidence="7">CHS0354</strain>
    </source>
</reference>
<dbReference type="InterPro" id="IPR036396">
    <property type="entry name" value="Cyt_P450_sf"/>
</dbReference>
<evidence type="ECO:0000256" key="4">
    <source>
        <dbReference type="ARBA" id="ARBA00023002"/>
    </source>
</evidence>
<evidence type="ECO:0000313" key="8">
    <source>
        <dbReference type="Proteomes" id="UP001195483"/>
    </source>
</evidence>
<keyword evidence="4" id="KW-0560">Oxidoreductase</keyword>
<evidence type="ECO:0000313" key="7">
    <source>
        <dbReference type="EMBL" id="KAK3575800.1"/>
    </source>
</evidence>
<gene>
    <name evidence="7" type="ORF">CHS0354_000051</name>
</gene>
<evidence type="ECO:0000256" key="6">
    <source>
        <dbReference type="ARBA" id="ARBA00023033"/>
    </source>
</evidence>
<dbReference type="PANTHER" id="PTHR24286">
    <property type="entry name" value="CYTOCHROME P450 26"/>
    <property type="match status" value="1"/>
</dbReference>
<dbReference type="GO" id="GO:0020037">
    <property type="term" value="F:heme binding"/>
    <property type="evidence" value="ECO:0007669"/>
    <property type="project" value="InterPro"/>
</dbReference>
<keyword evidence="6" id="KW-0503">Monooxygenase</keyword>
<dbReference type="GO" id="GO:0016125">
    <property type="term" value="P:sterol metabolic process"/>
    <property type="evidence" value="ECO:0007669"/>
    <property type="project" value="TreeGrafter"/>
</dbReference>
<evidence type="ECO:0008006" key="9">
    <source>
        <dbReference type="Google" id="ProtNLM"/>
    </source>
</evidence>
<comment type="similarity">
    <text evidence="1">Belongs to the cytochrome P450 family.</text>
</comment>